<gene>
    <name evidence="2" type="ORF">HK103_006996</name>
</gene>
<accession>A0AAD5UL09</accession>
<evidence type="ECO:0000313" key="2">
    <source>
        <dbReference type="EMBL" id="KAJ3261041.1"/>
    </source>
</evidence>
<dbReference type="AlphaFoldDB" id="A0AAD5UL09"/>
<dbReference type="InterPro" id="IPR055481">
    <property type="entry name" value="DUF7053"/>
</dbReference>
<organism evidence="2 3">
    <name type="scientific">Boothiomyces macroporosus</name>
    <dbReference type="NCBI Taxonomy" id="261099"/>
    <lineage>
        <taxon>Eukaryota</taxon>
        <taxon>Fungi</taxon>
        <taxon>Fungi incertae sedis</taxon>
        <taxon>Chytridiomycota</taxon>
        <taxon>Chytridiomycota incertae sedis</taxon>
        <taxon>Chytridiomycetes</taxon>
        <taxon>Rhizophydiales</taxon>
        <taxon>Terramycetaceae</taxon>
        <taxon>Boothiomyces</taxon>
    </lineage>
</organism>
<evidence type="ECO:0000313" key="3">
    <source>
        <dbReference type="Proteomes" id="UP001210925"/>
    </source>
</evidence>
<reference evidence="2" key="1">
    <citation type="submission" date="2020-05" db="EMBL/GenBank/DDBJ databases">
        <title>Phylogenomic resolution of chytrid fungi.</title>
        <authorList>
            <person name="Stajich J.E."/>
            <person name="Amses K."/>
            <person name="Simmons R."/>
            <person name="Seto K."/>
            <person name="Myers J."/>
            <person name="Bonds A."/>
            <person name="Quandt C.A."/>
            <person name="Barry K."/>
            <person name="Liu P."/>
            <person name="Grigoriev I."/>
            <person name="Longcore J.E."/>
            <person name="James T.Y."/>
        </authorList>
    </citation>
    <scope>NUCLEOTIDE SEQUENCE</scope>
    <source>
        <strain evidence="2">PLAUS21</strain>
    </source>
</reference>
<name>A0AAD5UL09_9FUNG</name>
<dbReference type="EMBL" id="JADGKB010000008">
    <property type="protein sequence ID" value="KAJ3261041.1"/>
    <property type="molecule type" value="Genomic_DNA"/>
</dbReference>
<proteinExistence type="predicted"/>
<keyword evidence="3" id="KW-1185">Reference proteome</keyword>
<feature type="domain" description="DUF7053" evidence="1">
    <location>
        <begin position="37"/>
        <end position="133"/>
    </location>
</feature>
<dbReference type="Proteomes" id="UP001210925">
    <property type="component" value="Unassembled WGS sequence"/>
</dbReference>
<dbReference type="Pfam" id="PF23155">
    <property type="entry name" value="DUF7053"/>
    <property type="match status" value="1"/>
</dbReference>
<protein>
    <recommendedName>
        <fullName evidence="1">DUF7053 domain-containing protein</fullName>
    </recommendedName>
</protein>
<sequence>MSRIQVTPLEYSDIRAEIRDGKITGEIITDAGFSDCMQLINNYEFLIRVNPLVIACEELEKNDPSITAKWKILDSLPVGFMTTTLEYLAKFTKTETGMESSVQTKSVFPVTTRSVWTVCEIAGGKRKITEEITIEGVPWGLQTYTLNTAKESHLALYRGILARLNPK</sequence>
<comment type="caution">
    <text evidence="2">The sequence shown here is derived from an EMBL/GenBank/DDBJ whole genome shotgun (WGS) entry which is preliminary data.</text>
</comment>
<evidence type="ECO:0000259" key="1">
    <source>
        <dbReference type="Pfam" id="PF23155"/>
    </source>
</evidence>